<evidence type="ECO:0000313" key="7">
    <source>
        <dbReference type="Proteomes" id="UP000053676"/>
    </source>
</evidence>
<proteinExistence type="predicted"/>
<dbReference type="Gene3D" id="3.40.50.2300">
    <property type="match status" value="1"/>
</dbReference>
<evidence type="ECO:0000313" key="6">
    <source>
        <dbReference type="EMBL" id="ETN79901.1"/>
    </source>
</evidence>
<dbReference type="GO" id="GO:0016020">
    <property type="term" value="C:membrane"/>
    <property type="evidence" value="ECO:0007669"/>
    <property type="project" value="UniProtKB-SubCell"/>
</dbReference>
<organism evidence="6 7">
    <name type="scientific">Necator americanus</name>
    <name type="common">Human hookworm</name>
    <dbReference type="NCBI Taxonomy" id="51031"/>
    <lineage>
        <taxon>Eukaryota</taxon>
        <taxon>Metazoa</taxon>
        <taxon>Ecdysozoa</taxon>
        <taxon>Nematoda</taxon>
        <taxon>Chromadorea</taxon>
        <taxon>Rhabditida</taxon>
        <taxon>Rhabditina</taxon>
        <taxon>Rhabditomorpha</taxon>
        <taxon>Strongyloidea</taxon>
        <taxon>Ancylostomatidae</taxon>
        <taxon>Bunostominae</taxon>
        <taxon>Necator</taxon>
    </lineage>
</organism>
<dbReference type="InterPro" id="IPR028082">
    <property type="entry name" value="Peripla_BP_I"/>
</dbReference>
<dbReference type="AlphaFoldDB" id="W2TFD8"/>
<keyword evidence="3" id="KW-1133">Transmembrane helix</keyword>
<evidence type="ECO:0000256" key="3">
    <source>
        <dbReference type="ARBA" id="ARBA00022989"/>
    </source>
</evidence>
<comment type="subcellular location">
    <subcellularLocation>
        <location evidence="1">Membrane</location>
    </subcellularLocation>
</comment>
<dbReference type="Pfam" id="PF01094">
    <property type="entry name" value="ANF_receptor"/>
    <property type="match status" value="1"/>
</dbReference>
<evidence type="ECO:0000256" key="2">
    <source>
        <dbReference type="ARBA" id="ARBA00022692"/>
    </source>
</evidence>
<feature type="domain" description="Receptor ligand binding region" evidence="5">
    <location>
        <begin position="9"/>
        <end position="83"/>
    </location>
</feature>
<sequence>MLFYRIFTAPTTCNGDDAVGIGLGFMANSSVDAVIAPPCKMGALMMSHLSTIYTKPLLGWGYITDAEFTEKEKFPWLTTVVSNAEK</sequence>
<name>W2TFD8_NECAM</name>
<evidence type="ECO:0000256" key="1">
    <source>
        <dbReference type="ARBA" id="ARBA00004370"/>
    </source>
</evidence>
<dbReference type="EMBL" id="KI659291">
    <property type="protein sequence ID" value="ETN79901.1"/>
    <property type="molecule type" value="Genomic_DNA"/>
</dbReference>
<keyword evidence="7" id="KW-1185">Reference proteome</keyword>
<dbReference type="SUPFAM" id="SSF53822">
    <property type="entry name" value="Periplasmic binding protein-like I"/>
    <property type="match status" value="1"/>
</dbReference>
<dbReference type="OrthoDB" id="5855204at2759"/>
<keyword evidence="2" id="KW-0812">Transmembrane</keyword>
<gene>
    <name evidence="6" type="ORF">NECAME_09511</name>
</gene>
<keyword evidence="4" id="KW-0472">Membrane</keyword>
<dbReference type="KEGG" id="nai:NECAME_09511"/>
<evidence type="ECO:0000256" key="4">
    <source>
        <dbReference type="ARBA" id="ARBA00023136"/>
    </source>
</evidence>
<dbReference type="Proteomes" id="UP000053676">
    <property type="component" value="Unassembled WGS sequence"/>
</dbReference>
<reference evidence="7" key="1">
    <citation type="journal article" date="2014" name="Nat. Genet.">
        <title>Genome of the human hookworm Necator americanus.</title>
        <authorList>
            <person name="Tang Y.T."/>
            <person name="Gao X."/>
            <person name="Rosa B.A."/>
            <person name="Abubucker S."/>
            <person name="Hallsworth-Pepin K."/>
            <person name="Martin J."/>
            <person name="Tyagi R."/>
            <person name="Heizer E."/>
            <person name="Zhang X."/>
            <person name="Bhonagiri-Palsikar V."/>
            <person name="Minx P."/>
            <person name="Warren W.C."/>
            <person name="Wang Q."/>
            <person name="Zhan B."/>
            <person name="Hotez P.J."/>
            <person name="Sternberg P.W."/>
            <person name="Dougall A."/>
            <person name="Gaze S.T."/>
            <person name="Mulvenna J."/>
            <person name="Sotillo J."/>
            <person name="Ranganathan S."/>
            <person name="Rabelo E.M."/>
            <person name="Wilson R.K."/>
            <person name="Felgner P.L."/>
            <person name="Bethony J."/>
            <person name="Hawdon J.M."/>
            <person name="Gasser R.B."/>
            <person name="Loukas A."/>
            <person name="Mitreva M."/>
        </authorList>
    </citation>
    <scope>NUCLEOTIDE SEQUENCE [LARGE SCALE GENOMIC DNA]</scope>
</reference>
<evidence type="ECO:0000259" key="5">
    <source>
        <dbReference type="Pfam" id="PF01094"/>
    </source>
</evidence>
<accession>W2TFD8</accession>
<protein>
    <recommendedName>
        <fullName evidence="5">Receptor ligand binding region domain-containing protein</fullName>
    </recommendedName>
</protein>
<dbReference type="InterPro" id="IPR001828">
    <property type="entry name" value="ANF_lig-bd_rcpt"/>
</dbReference>